<dbReference type="PANTHER" id="PTHR44591">
    <property type="entry name" value="STRESS RESPONSE REGULATOR PROTEIN 1"/>
    <property type="match status" value="1"/>
</dbReference>
<dbReference type="Proteomes" id="UP000621447">
    <property type="component" value="Unassembled WGS sequence"/>
</dbReference>
<name>A0ABX2JUF4_9SPHN</name>
<evidence type="ECO:0000313" key="5">
    <source>
        <dbReference type="Proteomes" id="UP000621447"/>
    </source>
</evidence>
<reference evidence="4 5" key="1">
    <citation type="submission" date="2020-06" db="EMBL/GenBank/DDBJ databases">
        <title>Sphingomonas hominis sp. nov., a member of the Sphingomonas, isolated from the hair of a 22-year-old girl.</title>
        <authorList>
            <person name="Zhang D.-F."/>
            <person name="Cui X.-W."/>
        </authorList>
    </citation>
    <scope>NUCLEOTIDE SEQUENCE [LARGE SCALE GENOMIC DNA]</scope>
    <source>
        <strain evidence="4 5">HHU CXW</strain>
    </source>
</reference>
<dbReference type="PROSITE" id="PS50110">
    <property type="entry name" value="RESPONSE_REGULATORY"/>
    <property type="match status" value="1"/>
</dbReference>
<gene>
    <name evidence="4" type="ORF">HRV97_16025</name>
</gene>
<dbReference type="Gene3D" id="3.40.50.2300">
    <property type="match status" value="1"/>
</dbReference>
<feature type="modified residue" description="4-aspartylphosphate" evidence="2">
    <location>
        <position position="59"/>
    </location>
</feature>
<protein>
    <submittedName>
        <fullName evidence="4">Response regulator</fullName>
    </submittedName>
</protein>
<evidence type="ECO:0000256" key="2">
    <source>
        <dbReference type="PROSITE-ProRule" id="PRU00169"/>
    </source>
</evidence>
<keyword evidence="1 2" id="KW-0597">Phosphoprotein</keyword>
<dbReference type="EMBL" id="JABULH010000011">
    <property type="protein sequence ID" value="NTS66657.1"/>
    <property type="molecule type" value="Genomic_DNA"/>
</dbReference>
<accession>A0ABX2JUF4</accession>
<proteinExistence type="predicted"/>
<evidence type="ECO:0000259" key="3">
    <source>
        <dbReference type="PROSITE" id="PS50110"/>
    </source>
</evidence>
<keyword evidence="5" id="KW-1185">Reference proteome</keyword>
<dbReference type="PANTHER" id="PTHR44591:SF21">
    <property type="entry name" value="TWO-COMPONENT RESPONSE REGULATOR"/>
    <property type="match status" value="1"/>
</dbReference>
<comment type="caution">
    <text evidence="4">The sequence shown here is derived from an EMBL/GenBank/DDBJ whole genome shotgun (WGS) entry which is preliminary data.</text>
</comment>
<dbReference type="InterPro" id="IPR001789">
    <property type="entry name" value="Sig_transdc_resp-reg_receiver"/>
</dbReference>
<dbReference type="InterPro" id="IPR011006">
    <property type="entry name" value="CheY-like_superfamily"/>
</dbReference>
<sequence length="123" mass="13882">MGQAMPPRSILIVEDEPFIRYDLVDFFEDRGFRVFEAEDADEAIGLLDANHAIRIVLTDVQMPGSMDGVKLAHHVRDRYPPTILIVVSGMVNPTSAELPARALFVSKPFDPRYVLREIERLSS</sequence>
<dbReference type="RefSeq" id="WP_093068257.1">
    <property type="nucleotide sequence ID" value="NZ_JABULH010000011.1"/>
</dbReference>
<feature type="domain" description="Response regulatory" evidence="3">
    <location>
        <begin position="9"/>
        <end position="122"/>
    </location>
</feature>
<evidence type="ECO:0000256" key="1">
    <source>
        <dbReference type="ARBA" id="ARBA00022553"/>
    </source>
</evidence>
<dbReference type="SUPFAM" id="SSF52172">
    <property type="entry name" value="CheY-like"/>
    <property type="match status" value="1"/>
</dbReference>
<dbReference type="Pfam" id="PF00072">
    <property type="entry name" value="Response_reg"/>
    <property type="match status" value="1"/>
</dbReference>
<dbReference type="SMART" id="SM00448">
    <property type="entry name" value="REC"/>
    <property type="match status" value="1"/>
</dbReference>
<evidence type="ECO:0000313" key="4">
    <source>
        <dbReference type="EMBL" id="NTS66657.1"/>
    </source>
</evidence>
<dbReference type="InterPro" id="IPR050595">
    <property type="entry name" value="Bact_response_regulator"/>
</dbReference>
<organism evidence="4 5">
    <name type="scientific">Sphingomonas hominis</name>
    <dbReference type="NCBI Taxonomy" id="2741495"/>
    <lineage>
        <taxon>Bacteria</taxon>
        <taxon>Pseudomonadati</taxon>
        <taxon>Pseudomonadota</taxon>
        <taxon>Alphaproteobacteria</taxon>
        <taxon>Sphingomonadales</taxon>
        <taxon>Sphingomonadaceae</taxon>
        <taxon>Sphingomonas</taxon>
    </lineage>
</organism>